<dbReference type="Proteomes" id="UP000322699">
    <property type="component" value="Unassembled WGS sequence"/>
</dbReference>
<reference evidence="1 2" key="1">
    <citation type="submission" date="2019-08" db="EMBL/GenBank/DDBJ databases">
        <title>Deep-cultivation of Planctomycetes and their phenomic and genomic characterization uncovers novel biology.</title>
        <authorList>
            <person name="Wiegand S."/>
            <person name="Jogler M."/>
            <person name="Boedeker C."/>
            <person name="Pinto D."/>
            <person name="Vollmers J."/>
            <person name="Rivas-Marin E."/>
            <person name="Kohn T."/>
            <person name="Peeters S.H."/>
            <person name="Heuer A."/>
            <person name="Rast P."/>
            <person name="Oberbeckmann S."/>
            <person name="Bunk B."/>
            <person name="Jeske O."/>
            <person name="Meyerdierks A."/>
            <person name="Storesund J.E."/>
            <person name="Kallscheuer N."/>
            <person name="Luecker S."/>
            <person name="Lage O.M."/>
            <person name="Pohl T."/>
            <person name="Merkel B.J."/>
            <person name="Hornburger P."/>
            <person name="Mueller R.-W."/>
            <person name="Bruemmer F."/>
            <person name="Labrenz M."/>
            <person name="Spormann A.M."/>
            <person name="Op Den Camp H."/>
            <person name="Overmann J."/>
            <person name="Amann R."/>
            <person name="Jetten M.S.M."/>
            <person name="Mascher T."/>
            <person name="Medema M.H."/>
            <person name="Devos D.P."/>
            <person name="Kaster A.-K."/>
            <person name="Ovreas L."/>
            <person name="Rohde M."/>
            <person name="Galperin M.Y."/>
            <person name="Jogler C."/>
        </authorList>
    </citation>
    <scope>NUCLEOTIDE SEQUENCE [LARGE SCALE GENOMIC DNA]</scope>
    <source>
        <strain evidence="1 2">LF1</strain>
    </source>
</reference>
<gene>
    <name evidence="1" type="ORF">LF1_07540</name>
</gene>
<comment type="caution">
    <text evidence="1">The sequence shown here is derived from an EMBL/GenBank/DDBJ whole genome shotgun (WGS) entry which is preliminary data.</text>
</comment>
<accession>A0A5B1CAS6</accession>
<dbReference type="EMBL" id="VRLW01000001">
    <property type="protein sequence ID" value="KAA1258238.1"/>
    <property type="molecule type" value="Genomic_DNA"/>
</dbReference>
<organism evidence="1 2">
    <name type="scientific">Rubripirellula obstinata</name>
    <dbReference type="NCBI Taxonomy" id="406547"/>
    <lineage>
        <taxon>Bacteria</taxon>
        <taxon>Pseudomonadati</taxon>
        <taxon>Planctomycetota</taxon>
        <taxon>Planctomycetia</taxon>
        <taxon>Pirellulales</taxon>
        <taxon>Pirellulaceae</taxon>
        <taxon>Rubripirellula</taxon>
    </lineage>
</organism>
<proteinExistence type="predicted"/>
<evidence type="ECO:0000313" key="1">
    <source>
        <dbReference type="EMBL" id="KAA1258238.1"/>
    </source>
</evidence>
<name>A0A5B1CAS6_9BACT</name>
<dbReference type="OrthoDB" id="275052at2"/>
<dbReference type="RefSeq" id="WP_084422356.1">
    <property type="nucleotide sequence ID" value="NZ_LWSK01000009.1"/>
</dbReference>
<sequence>MQTQAKMIALLDIGGEGRYATAINLNPSGEKTLGPDKGTAIPNWIGGRAEDIPLPDRSVQAIVMERTPLRKEAIDEIARVATEDATLVFRHTVDQPSDPHARIVERISGKAEVARVTLDGQPVQQLTIRRTA</sequence>
<dbReference type="AlphaFoldDB" id="A0A5B1CAS6"/>
<evidence type="ECO:0000313" key="2">
    <source>
        <dbReference type="Proteomes" id="UP000322699"/>
    </source>
</evidence>
<keyword evidence="2" id="KW-1185">Reference proteome</keyword>
<evidence type="ECO:0008006" key="3">
    <source>
        <dbReference type="Google" id="ProtNLM"/>
    </source>
</evidence>
<protein>
    <recommendedName>
        <fullName evidence="3">Methyltransferase type 11 domain-containing protein</fullName>
    </recommendedName>
</protein>